<evidence type="ECO:0000256" key="15">
    <source>
        <dbReference type="SAM" id="MobiDB-lite"/>
    </source>
</evidence>
<evidence type="ECO:0000256" key="3">
    <source>
        <dbReference type="ARBA" id="ARBA00004544"/>
    </source>
</evidence>
<comment type="similarity">
    <text evidence="12">Belongs to the dynactin subunit 4 family.</text>
</comment>
<evidence type="ECO:0000256" key="5">
    <source>
        <dbReference type="ARBA" id="ARBA00022490"/>
    </source>
</evidence>
<comment type="subunit">
    <text evidence="14">Subunit of dynactin, a multiprotein complex part of a tripartite complex with dynein and a adapter, such as BICDL1, BICD2 or HOOK3. The dynactin complex is built around ACTR1A/ACTB filament and consists of an actin-related filament composed of a shoulder domain, a pointed end and a barbed end. Its length is defined by its flexible shoulder domain. The soulder is composed of 2 DCTN1 subunits, 4 DCTN2 and 2 DCTN3. The 4 DCNT2 (via N-terminus) bind the ACTR1A filament and act as molecular rulers to determine the length. The pointed end is important for binding dynein-dynactin cargo adapters. Consists of 4 subunits: ACTR10, DCNT4, DCTN5 and DCTN6. The barbed end is composed of a CAPZA1:CAPZB heterodimers, which binds ACTR1A/ACTB filament and dynactin and stabilizes dynactin. Interacts with ATP7B, but not ATP7A, in a copper-dependent manner. Interacts with ANK2; this interaction is required for localization at costameres. Interacts with N4BP2L1.</text>
</comment>
<evidence type="ECO:0000256" key="10">
    <source>
        <dbReference type="ARBA" id="ARBA00023054"/>
    </source>
</evidence>
<dbReference type="Proteomes" id="UP001642483">
    <property type="component" value="Unassembled WGS sequence"/>
</dbReference>
<evidence type="ECO:0000256" key="7">
    <source>
        <dbReference type="ARBA" id="ARBA00022553"/>
    </source>
</evidence>
<evidence type="ECO:0000256" key="9">
    <source>
        <dbReference type="ARBA" id="ARBA00022990"/>
    </source>
</evidence>
<evidence type="ECO:0000256" key="11">
    <source>
        <dbReference type="ARBA" id="ARBA00023212"/>
    </source>
</evidence>
<evidence type="ECO:0000256" key="6">
    <source>
        <dbReference type="ARBA" id="ARBA00022499"/>
    </source>
</evidence>
<proteinExistence type="inferred from homology"/>
<evidence type="ECO:0000256" key="8">
    <source>
        <dbReference type="ARBA" id="ARBA00022843"/>
    </source>
</evidence>
<dbReference type="PANTHER" id="PTHR13034:SF2">
    <property type="entry name" value="DYNACTIN SUBUNIT 4"/>
    <property type="match status" value="1"/>
</dbReference>
<evidence type="ECO:0000256" key="12">
    <source>
        <dbReference type="ARBA" id="ARBA00034776"/>
    </source>
</evidence>
<accession>A0ABP0H1A1</accession>
<protein>
    <recommendedName>
        <fullName evidence="13">Dynactin subunit 4</fullName>
    </recommendedName>
</protein>
<evidence type="ECO:0000256" key="1">
    <source>
        <dbReference type="ARBA" id="ARBA00004300"/>
    </source>
</evidence>
<dbReference type="EMBL" id="CAWYQH010000163">
    <property type="protein sequence ID" value="CAK8697288.1"/>
    <property type="molecule type" value="Genomic_DNA"/>
</dbReference>
<dbReference type="Pfam" id="PF05502">
    <property type="entry name" value="Dynactin_p62"/>
    <property type="match status" value="1"/>
</dbReference>
<keyword evidence="10" id="KW-0175">Coiled coil</keyword>
<keyword evidence="8" id="KW-0832">Ubl conjugation</keyword>
<sequence length="425" mass="48048">MQIAYQCCFAPVSGYLCICRSSTSWQCPACSHTLSTRASNSIIPSAEDPSKSISKKTYYQACNFCRWTTRGIGMPDKDVVSAAWSEKNNPEQLRIRQLMDYYRYLAQKETAEQAQRKSSKKRGYFSTAMQLQQRYGGPRTPQSSKKHPAVSTPLSSSLAALRLKGSFKEVTLEPAQTCGIDEVEKLPDEIYTKKVDFTQIASIQQRLYQPSRQIEQVEDFWPRKSTMFVKRSLRCKKCDHNIIKPEYNSSSIKFKIQLVAVHHIPEVRIHKEGPIIAGSKNKISLSLINPTEHDIHISFLPNTEENNTKKSNATTELPSSEIVVLKYDEAAEYISTPTSGKPEMFDDPSLIIYRRANKIGFYLQCVPNADLAPGDDVWITFRFRHEHYGNASVVKLLKGDDAASEPAPTWLTQTVFVNIGKVADK</sequence>
<keyword evidence="5" id="KW-0963">Cytoplasm</keyword>
<dbReference type="InterPro" id="IPR008603">
    <property type="entry name" value="DCTN4"/>
</dbReference>
<evidence type="ECO:0000256" key="2">
    <source>
        <dbReference type="ARBA" id="ARBA00004529"/>
    </source>
</evidence>
<feature type="region of interest" description="Disordered" evidence="15">
    <location>
        <begin position="131"/>
        <end position="152"/>
    </location>
</feature>
<evidence type="ECO:0000313" key="16">
    <source>
        <dbReference type="EMBL" id="CAK8697288.1"/>
    </source>
</evidence>
<evidence type="ECO:0000256" key="13">
    <source>
        <dbReference type="ARBA" id="ARBA00034864"/>
    </source>
</evidence>
<evidence type="ECO:0000256" key="14">
    <source>
        <dbReference type="ARBA" id="ARBA00093507"/>
    </source>
</evidence>
<organism evidence="16 17">
    <name type="scientific">Clavelina lepadiformis</name>
    <name type="common">Light-bulb sea squirt</name>
    <name type="synonym">Ascidia lepadiformis</name>
    <dbReference type="NCBI Taxonomy" id="159417"/>
    <lineage>
        <taxon>Eukaryota</taxon>
        <taxon>Metazoa</taxon>
        <taxon>Chordata</taxon>
        <taxon>Tunicata</taxon>
        <taxon>Ascidiacea</taxon>
        <taxon>Aplousobranchia</taxon>
        <taxon>Clavelinidae</taxon>
        <taxon>Clavelina</taxon>
    </lineage>
</organism>
<comment type="caution">
    <text evidence="16">The sequence shown here is derived from an EMBL/GenBank/DDBJ whole genome shotgun (WGS) entry which is preliminary data.</text>
</comment>
<name>A0ABP0H1A1_CLALP</name>
<keyword evidence="17" id="KW-1185">Reference proteome</keyword>
<comment type="subcellular location">
    <subcellularLocation>
        <location evidence="3">Cytoplasm</location>
        <location evidence="3">Cell cortex</location>
    </subcellularLocation>
    <subcellularLocation>
        <location evidence="1">Cytoplasm</location>
        <location evidence="1">Cytoskeleton</location>
        <location evidence="1">Microtubule organizing center</location>
        <location evidence="1">Centrosome</location>
    </subcellularLocation>
    <subcellularLocation>
        <location evidence="2">Cytoplasm</location>
        <location evidence="2">Cytoskeleton</location>
        <location evidence="2">Stress fiber</location>
    </subcellularLocation>
    <subcellularLocation>
        <location evidence="4">Cytoplasm</location>
        <location evidence="4">Myofibril</location>
    </subcellularLocation>
</comment>
<keyword evidence="9" id="KW-0007">Acetylation</keyword>
<evidence type="ECO:0000313" key="17">
    <source>
        <dbReference type="Proteomes" id="UP001642483"/>
    </source>
</evidence>
<keyword evidence="11" id="KW-0206">Cytoskeleton</keyword>
<evidence type="ECO:0000256" key="4">
    <source>
        <dbReference type="ARBA" id="ARBA00004657"/>
    </source>
</evidence>
<dbReference type="PANTHER" id="PTHR13034">
    <property type="entry name" value="DYNACTIN P62 SUBUNIT"/>
    <property type="match status" value="1"/>
</dbReference>
<keyword evidence="7" id="KW-0597">Phosphoprotein</keyword>
<gene>
    <name evidence="16" type="ORF">CVLEPA_LOCUS30544</name>
</gene>
<reference evidence="16 17" key="1">
    <citation type="submission" date="2024-02" db="EMBL/GenBank/DDBJ databases">
        <authorList>
            <person name="Daric V."/>
            <person name="Darras S."/>
        </authorList>
    </citation>
    <scope>NUCLEOTIDE SEQUENCE [LARGE SCALE GENOMIC DNA]</scope>
</reference>
<keyword evidence="6" id="KW-1017">Isopeptide bond</keyword>